<dbReference type="PANTHER" id="PTHR48094:SF12">
    <property type="entry name" value="PARKINSON DISEASE PROTEIN 7 HOMOLOG"/>
    <property type="match status" value="1"/>
</dbReference>
<sequence length="177" mass="18471">MVYIMLVDGFEEIEALEPLDILRRAGVEARTVGVVSGSVVGAHGIRVEADIAMDAVKKEEMEVLVLPGGPGHQSLDADGGVQALIDYAYENGIYIAAICAAPSILGKKGLLQGKAATCFPGYEETLAGAAVQPDAVVFDAPFITGKGAGAAAAFGFKIVELLKGRETAEKIRGMMQY</sequence>
<dbReference type="Proteomes" id="UP000824111">
    <property type="component" value="Unassembled WGS sequence"/>
</dbReference>
<dbReference type="SUPFAM" id="SSF52317">
    <property type="entry name" value="Class I glutamine amidotransferase-like"/>
    <property type="match status" value="1"/>
</dbReference>
<dbReference type="EMBL" id="DVND01000019">
    <property type="protein sequence ID" value="HIU47908.1"/>
    <property type="molecule type" value="Genomic_DNA"/>
</dbReference>
<organism evidence="2 3">
    <name type="scientific">Candidatus Avimonoglobus intestinipullorum</name>
    <dbReference type="NCBI Taxonomy" id="2840699"/>
    <lineage>
        <taxon>Bacteria</taxon>
        <taxon>Bacillati</taxon>
        <taxon>Bacillota</taxon>
        <taxon>Clostridia</taxon>
        <taxon>Eubacteriales</taxon>
        <taxon>Candidatus Avimonoglobus</taxon>
    </lineage>
</organism>
<dbReference type="Pfam" id="PF01965">
    <property type="entry name" value="DJ-1_PfpI"/>
    <property type="match status" value="1"/>
</dbReference>
<dbReference type="CDD" id="cd03135">
    <property type="entry name" value="GATase1_DJ-1"/>
    <property type="match status" value="1"/>
</dbReference>
<gene>
    <name evidence="2" type="ORF">IAB04_00935</name>
</gene>
<evidence type="ECO:0000313" key="2">
    <source>
        <dbReference type="EMBL" id="HIU47908.1"/>
    </source>
</evidence>
<dbReference type="AlphaFoldDB" id="A0A9D1LTR0"/>
<dbReference type="InterPro" id="IPR002818">
    <property type="entry name" value="DJ-1/PfpI"/>
</dbReference>
<reference evidence="2" key="1">
    <citation type="submission" date="2020-10" db="EMBL/GenBank/DDBJ databases">
        <authorList>
            <person name="Gilroy R."/>
        </authorList>
    </citation>
    <scope>NUCLEOTIDE SEQUENCE</scope>
    <source>
        <strain evidence="2">ChiSjej4B22-9803</strain>
    </source>
</reference>
<dbReference type="InterPro" id="IPR050325">
    <property type="entry name" value="Prot/Nucl_acid_deglycase"/>
</dbReference>
<name>A0A9D1LTR0_9FIRM</name>
<dbReference type="InterPro" id="IPR029062">
    <property type="entry name" value="Class_I_gatase-like"/>
</dbReference>
<protein>
    <submittedName>
        <fullName evidence="2">DJ-1/PfpI family protein</fullName>
    </submittedName>
</protein>
<dbReference type="Gene3D" id="3.40.50.880">
    <property type="match status" value="1"/>
</dbReference>
<reference evidence="2" key="2">
    <citation type="journal article" date="2021" name="PeerJ">
        <title>Extensive microbial diversity within the chicken gut microbiome revealed by metagenomics and culture.</title>
        <authorList>
            <person name="Gilroy R."/>
            <person name="Ravi A."/>
            <person name="Getino M."/>
            <person name="Pursley I."/>
            <person name="Horton D.L."/>
            <person name="Alikhan N.F."/>
            <person name="Baker D."/>
            <person name="Gharbi K."/>
            <person name="Hall N."/>
            <person name="Watson M."/>
            <person name="Adriaenssens E.M."/>
            <person name="Foster-Nyarko E."/>
            <person name="Jarju S."/>
            <person name="Secka A."/>
            <person name="Antonio M."/>
            <person name="Oren A."/>
            <person name="Chaudhuri R.R."/>
            <person name="La Ragione R."/>
            <person name="Hildebrand F."/>
            <person name="Pallen M.J."/>
        </authorList>
    </citation>
    <scope>NUCLEOTIDE SEQUENCE</scope>
    <source>
        <strain evidence="2">ChiSjej4B22-9803</strain>
    </source>
</reference>
<dbReference type="NCBIfam" id="TIGR01383">
    <property type="entry name" value="not_thiJ"/>
    <property type="match status" value="1"/>
</dbReference>
<dbReference type="InterPro" id="IPR006287">
    <property type="entry name" value="DJ-1"/>
</dbReference>
<dbReference type="PANTHER" id="PTHR48094">
    <property type="entry name" value="PROTEIN/NUCLEIC ACID DEGLYCASE DJ-1-RELATED"/>
    <property type="match status" value="1"/>
</dbReference>
<dbReference type="GO" id="GO:0005737">
    <property type="term" value="C:cytoplasm"/>
    <property type="evidence" value="ECO:0007669"/>
    <property type="project" value="TreeGrafter"/>
</dbReference>
<proteinExistence type="predicted"/>
<comment type="caution">
    <text evidence="2">The sequence shown here is derived from an EMBL/GenBank/DDBJ whole genome shotgun (WGS) entry which is preliminary data.</text>
</comment>
<feature type="domain" description="DJ-1/PfpI" evidence="1">
    <location>
        <begin position="2"/>
        <end position="160"/>
    </location>
</feature>
<evidence type="ECO:0000259" key="1">
    <source>
        <dbReference type="Pfam" id="PF01965"/>
    </source>
</evidence>
<accession>A0A9D1LTR0</accession>
<evidence type="ECO:0000313" key="3">
    <source>
        <dbReference type="Proteomes" id="UP000824111"/>
    </source>
</evidence>